<proteinExistence type="inferred from homology"/>
<dbReference type="InterPro" id="IPR015813">
    <property type="entry name" value="Pyrv/PenolPyrv_kinase-like_dom"/>
</dbReference>
<dbReference type="Pfam" id="PF05524">
    <property type="entry name" value="PEP-utilisers_N"/>
    <property type="match status" value="1"/>
</dbReference>
<evidence type="ECO:0000256" key="10">
    <source>
        <dbReference type="ARBA" id="ARBA00022683"/>
    </source>
</evidence>
<dbReference type="InterPro" id="IPR050499">
    <property type="entry name" value="PEP-utilizing_PTS_enzyme"/>
</dbReference>
<dbReference type="SUPFAM" id="SSF55781">
    <property type="entry name" value="GAF domain-like"/>
    <property type="match status" value="1"/>
</dbReference>
<dbReference type="InterPro" id="IPR029016">
    <property type="entry name" value="GAF-like_dom_sf"/>
</dbReference>
<dbReference type="InterPro" id="IPR036637">
    <property type="entry name" value="Phosphohistidine_dom_sf"/>
</dbReference>
<dbReference type="EC" id="2.7.3.9" evidence="5"/>
<evidence type="ECO:0000256" key="9">
    <source>
        <dbReference type="ARBA" id="ARBA00022679"/>
    </source>
</evidence>
<dbReference type="Gene3D" id="3.20.20.60">
    <property type="entry name" value="Phosphoenolpyruvate-binding domains"/>
    <property type="match status" value="1"/>
</dbReference>
<keyword evidence="13" id="KW-0460">Magnesium</keyword>
<gene>
    <name evidence="15" type="primary">ptsP</name>
    <name evidence="15" type="ORF">COB13_07415</name>
</gene>
<comment type="catalytic activity">
    <reaction evidence="1">
        <text>L-histidyl-[protein] + phosphoenolpyruvate = N(pros)-phospho-L-histidyl-[protein] + pyruvate</text>
        <dbReference type="Rhea" id="RHEA:23880"/>
        <dbReference type="Rhea" id="RHEA-COMP:9745"/>
        <dbReference type="Rhea" id="RHEA-COMP:9746"/>
        <dbReference type="ChEBI" id="CHEBI:15361"/>
        <dbReference type="ChEBI" id="CHEBI:29979"/>
        <dbReference type="ChEBI" id="CHEBI:58702"/>
        <dbReference type="ChEBI" id="CHEBI:64837"/>
        <dbReference type="EC" id="2.7.3.9"/>
    </reaction>
</comment>
<keyword evidence="12" id="KW-0418">Kinase</keyword>
<comment type="similarity">
    <text evidence="4">Belongs to the PEP-utilizing enzyme family.</text>
</comment>
<dbReference type="GO" id="GO:0008965">
    <property type="term" value="F:phosphoenolpyruvate-protein phosphotransferase activity"/>
    <property type="evidence" value="ECO:0007669"/>
    <property type="project" value="UniProtKB-EC"/>
</dbReference>
<dbReference type="Pfam" id="PF00391">
    <property type="entry name" value="PEP-utilizers"/>
    <property type="match status" value="1"/>
</dbReference>
<dbReference type="InterPro" id="IPR036618">
    <property type="entry name" value="PtsI_HPr-bd_sf"/>
</dbReference>
<keyword evidence="7" id="KW-0963">Cytoplasm</keyword>
<feature type="domain" description="GAF" evidence="14">
    <location>
        <begin position="25"/>
        <end position="171"/>
    </location>
</feature>
<keyword evidence="10" id="KW-0598">Phosphotransferase system</keyword>
<dbReference type="SMART" id="SM00065">
    <property type="entry name" value="GAF"/>
    <property type="match status" value="1"/>
</dbReference>
<dbReference type="GO" id="GO:0046872">
    <property type="term" value="F:metal ion binding"/>
    <property type="evidence" value="ECO:0007669"/>
    <property type="project" value="UniProtKB-KW"/>
</dbReference>
<dbReference type="InterPro" id="IPR040442">
    <property type="entry name" value="Pyrv_kinase-like_dom_sf"/>
</dbReference>
<comment type="subcellular location">
    <subcellularLocation>
        <location evidence="3">Cytoplasm</location>
    </subcellularLocation>
</comment>
<evidence type="ECO:0000256" key="6">
    <source>
        <dbReference type="ARBA" id="ARBA00022448"/>
    </source>
</evidence>
<dbReference type="AlphaFoldDB" id="A0A2A4Z3S1"/>
<keyword evidence="15" id="KW-0670">Pyruvate</keyword>
<evidence type="ECO:0000259" key="14">
    <source>
        <dbReference type="SMART" id="SM00065"/>
    </source>
</evidence>
<reference key="1">
    <citation type="submission" date="2017-08" db="EMBL/GenBank/DDBJ databases">
        <title>A dynamic microbial community with high functional redundancy inhabits the cold, oxic subseafloor aquifer.</title>
        <authorList>
            <person name="Tully B.J."/>
            <person name="Wheat C.G."/>
            <person name="Glazer B.T."/>
            <person name="Huber J.A."/>
        </authorList>
    </citation>
    <scope>NUCLEOTIDE SEQUENCE [LARGE SCALE GENOMIC DNA]</scope>
</reference>
<dbReference type="SUPFAM" id="SSF51621">
    <property type="entry name" value="Phosphoenolpyruvate/pyruvate domain"/>
    <property type="match status" value="1"/>
</dbReference>
<dbReference type="Gene3D" id="1.10.274.10">
    <property type="entry name" value="PtsI, HPr-binding domain"/>
    <property type="match status" value="1"/>
</dbReference>
<dbReference type="PRINTS" id="PR01736">
    <property type="entry name" value="PHPHTRNFRASE"/>
</dbReference>
<dbReference type="GO" id="GO:0016301">
    <property type="term" value="F:kinase activity"/>
    <property type="evidence" value="ECO:0007669"/>
    <property type="project" value="UniProtKB-KW"/>
</dbReference>
<dbReference type="SUPFAM" id="SSF47831">
    <property type="entry name" value="Enzyme I of the PEP:sugar phosphotransferase system HPr-binding (sub)domain"/>
    <property type="match status" value="1"/>
</dbReference>
<evidence type="ECO:0000256" key="2">
    <source>
        <dbReference type="ARBA" id="ARBA00001946"/>
    </source>
</evidence>
<dbReference type="Pfam" id="PF02896">
    <property type="entry name" value="PEP-utilizers_C"/>
    <property type="match status" value="1"/>
</dbReference>
<dbReference type="EMBL" id="NVUS01000007">
    <property type="protein sequence ID" value="PCJ01677.1"/>
    <property type="molecule type" value="Genomic_DNA"/>
</dbReference>
<dbReference type="InterPro" id="IPR003018">
    <property type="entry name" value="GAF"/>
</dbReference>
<reference evidence="15" key="2">
    <citation type="journal article" date="2018" name="ISME J.">
        <title>A dynamic microbial community with high functional redundancy inhabits the cold, oxic subseafloor aquifer.</title>
        <authorList>
            <person name="Tully B.J."/>
            <person name="Wheat C.G."/>
            <person name="Glazer B.T."/>
            <person name="Huber J.A."/>
        </authorList>
    </citation>
    <scope>NUCLEOTIDE SEQUENCE</scope>
    <source>
        <strain evidence="15">NORP83</strain>
    </source>
</reference>
<evidence type="ECO:0000256" key="4">
    <source>
        <dbReference type="ARBA" id="ARBA00007837"/>
    </source>
</evidence>
<evidence type="ECO:0000256" key="11">
    <source>
        <dbReference type="ARBA" id="ARBA00022723"/>
    </source>
</evidence>
<comment type="caution">
    <text evidence="15">The sequence shown here is derived from an EMBL/GenBank/DDBJ whole genome shotgun (WGS) entry which is preliminary data.</text>
</comment>
<keyword evidence="8" id="KW-0762">Sugar transport</keyword>
<evidence type="ECO:0000256" key="7">
    <source>
        <dbReference type="ARBA" id="ARBA00022490"/>
    </source>
</evidence>
<dbReference type="PANTHER" id="PTHR46244:SF6">
    <property type="entry name" value="PHOSPHOENOLPYRUVATE-PROTEIN PHOSPHOTRANSFERASE"/>
    <property type="match status" value="1"/>
</dbReference>
<protein>
    <recommendedName>
        <fullName evidence="5">phosphoenolpyruvate--protein phosphotransferase</fullName>
        <ecNumber evidence="5">2.7.3.9</ecNumber>
    </recommendedName>
</protein>
<dbReference type="GO" id="GO:0009401">
    <property type="term" value="P:phosphoenolpyruvate-dependent sugar phosphotransferase system"/>
    <property type="evidence" value="ECO:0007669"/>
    <property type="project" value="UniProtKB-KW"/>
</dbReference>
<sequence length="765" mass="84900">MTTLSAGPQQILRNLREIMNNKEDDDQTRLDKITLLVSSNMETQVCSIYLVLDTGELELFATEGLNKDAVHTTKMPAGRGLVSYIAKTADHLNLPNARSHPNFMYLPETGEDIYHSFLGVPILKHGISIGVLTVQNKSMRIYSEEECEVLFTVSMLLAEVISTSKSISLSGVIGGQNDRPEIVDATHSMPVNLKGISFSSGIAIGHVVLHQPRIKITNLMSDDVQAEHKRLSQAIRTLRASIADMLEHPDLARTGEHRDILETFLMFANDRGWKRKIHEALTQGITAEIAVEKVQISTRARMLRQTDPYLRERLHDLDDLGNRLLRILTNNQSTSVTAELPDDTILVARNLGPAELLDYDQNKLKGLVLEEGAANSHAGIVARALGIPAIGGVTDIFNYIEQDDPVIIDAETAELYLRPRNEILNSFIDKKALFAEKQQEYAKIRQLPAKSIDQQYINLMINAGLDADLEHFEESGAQGIGLYRTEVQLMLLSKYPGKQALTANYKKVFEHLGKKSITFRTFDVGGDKVLPYIRSTKEENPALGWRAIRMALDRPGLFRHQLRALLTAARGHELNIMFPMVADISEFREAKKFVEAEQAILESKNIGTPTKVNLGVMIEVPALLWQLPALFKEVDFASVGSNDLLQFTYAADRGNPLLQGRYHSLATPVLNMLRTIVVAADAANIPLSLCGEIAGKPKLALALLGIGFKNLSMNSASVGPVKMMVRSLNVEKFSTFLNEHLDRDSEGINDIISDYIAENNIKISV</sequence>
<evidence type="ECO:0000256" key="13">
    <source>
        <dbReference type="ARBA" id="ARBA00022842"/>
    </source>
</evidence>
<evidence type="ECO:0000256" key="3">
    <source>
        <dbReference type="ARBA" id="ARBA00004496"/>
    </source>
</evidence>
<dbReference type="Gene3D" id="3.50.30.10">
    <property type="entry name" value="Phosphohistidine domain"/>
    <property type="match status" value="1"/>
</dbReference>
<keyword evidence="11" id="KW-0479">Metal-binding</keyword>
<dbReference type="Gene3D" id="3.30.450.40">
    <property type="match status" value="1"/>
</dbReference>
<dbReference type="InterPro" id="IPR008731">
    <property type="entry name" value="PTS_EIN"/>
</dbReference>
<dbReference type="GO" id="GO:0005737">
    <property type="term" value="C:cytoplasm"/>
    <property type="evidence" value="ECO:0007669"/>
    <property type="project" value="UniProtKB-SubCell"/>
</dbReference>
<dbReference type="PANTHER" id="PTHR46244">
    <property type="entry name" value="PHOSPHOENOLPYRUVATE-PROTEIN PHOSPHOTRANSFERASE"/>
    <property type="match status" value="1"/>
</dbReference>
<dbReference type="Pfam" id="PF01590">
    <property type="entry name" value="GAF"/>
    <property type="match status" value="1"/>
</dbReference>
<evidence type="ECO:0000256" key="8">
    <source>
        <dbReference type="ARBA" id="ARBA00022597"/>
    </source>
</evidence>
<organism evidence="15">
    <name type="scientific">OCS116 cluster bacterium</name>
    <dbReference type="NCBI Taxonomy" id="2030921"/>
    <lineage>
        <taxon>Bacteria</taxon>
        <taxon>Pseudomonadati</taxon>
        <taxon>Pseudomonadota</taxon>
        <taxon>Alphaproteobacteria</taxon>
        <taxon>OCS116 cluster</taxon>
    </lineage>
</organism>
<evidence type="ECO:0000256" key="1">
    <source>
        <dbReference type="ARBA" id="ARBA00000683"/>
    </source>
</evidence>
<evidence type="ECO:0000256" key="12">
    <source>
        <dbReference type="ARBA" id="ARBA00022777"/>
    </source>
</evidence>
<dbReference type="InterPro" id="IPR006318">
    <property type="entry name" value="PTS_EI-like"/>
</dbReference>
<dbReference type="InterPro" id="IPR008279">
    <property type="entry name" value="PEP-util_enz_mobile_dom"/>
</dbReference>
<evidence type="ECO:0000313" key="15">
    <source>
        <dbReference type="EMBL" id="PCJ01677.1"/>
    </source>
</evidence>
<accession>A0A2A4Z3S1</accession>
<name>A0A2A4Z3S1_9PROT</name>
<dbReference type="InterPro" id="IPR000121">
    <property type="entry name" value="PEP_util_C"/>
</dbReference>
<comment type="cofactor">
    <cofactor evidence="2">
        <name>Mg(2+)</name>
        <dbReference type="ChEBI" id="CHEBI:18420"/>
    </cofactor>
</comment>
<keyword evidence="9 15" id="KW-0808">Transferase</keyword>
<dbReference type="NCBIfam" id="TIGR01417">
    <property type="entry name" value="PTS_I_fam"/>
    <property type="match status" value="1"/>
</dbReference>
<evidence type="ECO:0000256" key="5">
    <source>
        <dbReference type="ARBA" id="ARBA00012232"/>
    </source>
</evidence>
<keyword evidence="6" id="KW-0813">Transport</keyword>
<dbReference type="SUPFAM" id="SSF52009">
    <property type="entry name" value="Phosphohistidine domain"/>
    <property type="match status" value="1"/>
</dbReference>